<keyword evidence="5" id="KW-1185">Reference proteome</keyword>
<dbReference type="GO" id="GO:0006508">
    <property type="term" value="P:proteolysis"/>
    <property type="evidence" value="ECO:0007669"/>
    <property type="project" value="InterPro"/>
</dbReference>
<dbReference type="GO" id="GO:0070007">
    <property type="term" value="F:glutamic-type endopeptidase activity"/>
    <property type="evidence" value="ECO:0007669"/>
    <property type="project" value="InterPro"/>
</dbReference>
<gene>
    <name evidence="4" type="ORF">BPAE_0140g00200</name>
</gene>
<dbReference type="PANTHER" id="PTHR37536">
    <property type="entry name" value="PUTATIVE (AFU_ORTHOLOGUE AFUA_3G02970)-RELATED"/>
    <property type="match status" value="1"/>
</dbReference>
<keyword evidence="3" id="KW-0732">Signal</keyword>
<evidence type="ECO:0000313" key="4">
    <source>
        <dbReference type="EMBL" id="TGO23213.1"/>
    </source>
</evidence>
<feature type="compositionally biased region" description="Gly residues" evidence="2">
    <location>
        <begin position="49"/>
        <end position="58"/>
    </location>
</feature>
<organism evidence="4 5">
    <name type="scientific">Botrytis paeoniae</name>
    <dbReference type="NCBI Taxonomy" id="278948"/>
    <lineage>
        <taxon>Eukaryota</taxon>
        <taxon>Fungi</taxon>
        <taxon>Dikarya</taxon>
        <taxon>Ascomycota</taxon>
        <taxon>Pezizomycotina</taxon>
        <taxon>Leotiomycetes</taxon>
        <taxon>Helotiales</taxon>
        <taxon>Sclerotiniaceae</taxon>
        <taxon>Botrytis</taxon>
    </lineage>
</organism>
<evidence type="ECO:0000256" key="3">
    <source>
        <dbReference type="SAM" id="SignalP"/>
    </source>
</evidence>
<feature type="chain" id="PRO_5021213733" evidence="3">
    <location>
        <begin position="19"/>
        <end position="339"/>
    </location>
</feature>
<name>A0A4Z1FKN7_9HELO</name>
<dbReference type="InterPro" id="IPR038656">
    <property type="entry name" value="Peptidase_G1_sf"/>
</dbReference>
<dbReference type="SUPFAM" id="SSF49899">
    <property type="entry name" value="Concanavalin A-like lectins/glucanases"/>
    <property type="match status" value="1"/>
</dbReference>
<feature type="region of interest" description="Disordered" evidence="2">
    <location>
        <begin position="19"/>
        <end position="74"/>
    </location>
</feature>
<reference evidence="4 5" key="1">
    <citation type="submission" date="2017-12" db="EMBL/GenBank/DDBJ databases">
        <title>Comparative genomics of Botrytis spp.</title>
        <authorList>
            <person name="Valero-Jimenez C.A."/>
            <person name="Tapia P."/>
            <person name="Veloso J."/>
            <person name="Silva-Moreno E."/>
            <person name="Staats M."/>
            <person name="Valdes J.H."/>
            <person name="Van Kan J.A.L."/>
        </authorList>
    </citation>
    <scope>NUCLEOTIDE SEQUENCE [LARGE SCALE GENOMIC DNA]</scope>
    <source>
        <strain evidence="4 5">Bp0003</strain>
    </source>
</reference>
<dbReference type="InterPro" id="IPR013320">
    <property type="entry name" value="ConA-like_dom_sf"/>
</dbReference>
<comment type="caution">
    <text evidence="4">The sequence shown here is derived from an EMBL/GenBank/DDBJ whole genome shotgun (WGS) entry which is preliminary data.</text>
</comment>
<dbReference type="Pfam" id="PF01828">
    <property type="entry name" value="Peptidase_A4"/>
    <property type="match status" value="1"/>
</dbReference>
<proteinExistence type="predicted"/>
<evidence type="ECO:0000256" key="2">
    <source>
        <dbReference type="SAM" id="MobiDB-lite"/>
    </source>
</evidence>
<feature type="active site" description="Proton acceptor" evidence="1">
    <location>
        <position position="274"/>
    </location>
</feature>
<dbReference type="Gene3D" id="2.60.120.700">
    <property type="entry name" value="Peptidase G1"/>
    <property type="match status" value="1"/>
</dbReference>
<sequence length="339" mass="34928">MKFTTTIALSGLIASSLAAPSRPNQARGHRGHTLQKSQKAGGFAQPSGGYPGEFGGQQGVRARPTGSYGAAGSRQSSSAVAPSIVATPIASSAATSIASSAIINIASSSTTSASTSAATAHADDEYNVSWAGAVLDDGGSTIYTGVYTEFVVPIPKKPTRGETSAEIWTVSSWVGIDGYEQSSECAGLWQAGVDASIDSSGKLSYDAWYEWYPANTLGFALSVTAGDTIAVNLTYSSFTEGTVTMKNKSTGKSETKTVTSTDQLCGQAAEWIMEDLSIDGSTIGLANYGNVTFTNAYATTKEGKQVGPTGANIMDIETTSNEILTSSSVTEDSVVVAYV</sequence>
<feature type="signal peptide" evidence="3">
    <location>
        <begin position="1"/>
        <end position="18"/>
    </location>
</feature>
<dbReference type="EMBL" id="PQXI01000140">
    <property type="protein sequence ID" value="TGO23213.1"/>
    <property type="molecule type" value="Genomic_DNA"/>
</dbReference>
<accession>A0A4Z1FKN7</accession>
<evidence type="ECO:0000313" key="5">
    <source>
        <dbReference type="Proteomes" id="UP000297910"/>
    </source>
</evidence>
<dbReference type="PANTHER" id="PTHR37536:SF1">
    <property type="entry name" value="ASPERGILLOPEPSIN, PUTAITVE (AFU_ORTHOLOGUE AFUA_7G01200)"/>
    <property type="match status" value="1"/>
</dbReference>
<dbReference type="Proteomes" id="UP000297910">
    <property type="component" value="Unassembled WGS sequence"/>
</dbReference>
<protein>
    <submittedName>
        <fullName evidence="4">Uncharacterized protein</fullName>
    </submittedName>
</protein>
<dbReference type="AlphaFoldDB" id="A0A4Z1FKN7"/>
<dbReference type="CDD" id="cd13426">
    <property type="entry name" value="Peptidase_G1"/>
    <property type="match status" value="1"/>
</dbReference>
<evidence type="ECO:0000256" key="1">
    <source>
        <dbReference type="PIRSR" id="PIRSR600250-50"/>
    </source>
</evidence>
<dbReference type="InterPro" id="IPR000250">
    <property type="entry name" value="Peptidase_G1"/>
</dbReference>